<sequence length="100" mass="11619">MSPTNINQYKCLISIARIGCNNDKVAMELVVRFKDGNGLIDYFIFLFDDDNDRYDGHVDYDDVRDSHDDDDRDAYDDDNGAFLLTDHRVLQRCNHKQLLG</sequence>
<dbReference type="Proteomes" id="UP001054837">
    <property type="component" value="Unassembled WGS sequence"/>
</dbReference>
<dbReference type="EMBL" id="BPLQ01003267">
    <property type="protein sequence ID" value="GIX99057.1"/>
    <property type="molecule type" value="Genomic_DNA"/>
</dbReference>
<organism evidence="1 2">
    <name type="scientific">Caerostris darwini</name>
    <dbReference type="NCBI Taxonomy" id="1538125"/>
    <lineage>
        <taxon>Eukaryota</taxon>
        <taxon>Metazoa</taxon>
        <taxon>Ecdysozoa</taxon>
        <taxon>Arthropoda</taxon>
        <taxon>Chelicerata</taxon>
        <taxon>Arachnida</taxon>
        <taxon>Araneae</taxon>
        <taxon>Araneomorphae</taxon>
        <taxon>Entelegynae</taxon>
        <taxon>Araneoidea</taxon>
        <taxon>Araneidae</taxon>
        <taxon>Caerostris</taxon>
    </lineage>
</organism>
<keyword evidence="2" id="KW-1185">Reference proteome</keyword>
<dbReference type="AlphaFoldDB" id="A0AAV4PV63"/>
<evidence type="ECO:0000313" key="1">
    <source>
        <dbReference type="EMBL" id="GIX99057.1"/>
    </source>
</evidence>
<comment type="caution">
    <text evidence="1">The sequence shown here is derived from an EMBL/GenBank/DDBJ whole genome shotgun (WGS) entry which is preliminary data.</text>
</comment>
<accession>A0AAV4PV63</accession>
<gene>
    <name evidence="1" type="ORF">CDAR_97311</name>
</gene>
<evidence type="ECO:0000313" key="2">
    <source>
        <dbReference type="Proteomes" id="UP001054837"/>
    </source>
</evidence>
<name>A0AAV4PV63_9ARAC</name>
<reference evidence="1 2" key="1">
    <citation type="submission" date="2021-06" db="EMBL/GenBank/DDBJ databases">
        <title>Caerostris darwini draft genome.</title>
        <authorList>
            <person name="Kono N."/>
            <person name="Arakawa K."/>
        </authorList>
    </citation>
    <scope>NUCLEOTIDE SEQUENCE [LARGE SCALE GENOMIC DNA]</scope>
</reference>
<proteinExistence type="predicted"/>
<protein>
    <submittedName>
        <fullName evidence="1">Uncharacterized protein</fullName>
    </submittedName>
</protein>